<keyword evidence="6" id="KW-1133">Transmembrane helix</keyword>
<keyword evidence="2" id="KW-0732">Signal</keyword>
<keyword evidence="8" id="KW-0325">Glycoprotein</keyword>
<dbReference type="PANTHER" id="PTHR14139">
    <property type="entry name" value="CALSYNTENIN"/>
    <property type="match status" value="1"/>
</dbReference>
<evidence type="ECO:0000256" key="3">
    <source>
        <dbReference type="ARBA" id="ARBA00022737"/>
    </source>
</evidence>
<dbReference type="Proteomes" id="UP001608902">
    <property type="component" value="Unassembled WGS sequence"/>
</dbReference>
<dbReference type="Gene3D" id="2.60.120.200">
    <property type="match status" value="1"/>
</dbReference>
<dbReference type="InterPro" id="IPR045588">
    <property type="entry name" value="CLSTN_C"/>
</dbReference>
<evidence type="ECO:0000313" key="12">
    <source>
        <dbReference type="Proteomes" id="UP001608902"/>
    </source>
</evidence>
<keyword evidence="5" id="KW-0130">Cell adhesion</keyword>
<feature type="domain" description="Calsyntenin C-terminal" evidence="10">
    <location>
        <begin position="254"/>
        <end position="334"/>
    </location>
</feature>
<gene>
    <name evidence="11" type="ORF">AB6A40_010337</name>
</gene>
<evidence type="ECO:0000256" key="5">
    <source>
        <dbReference type="ARBA" id="ARBA00022889"/>
    </source>
</evidence>
<proteinExistence type="predicted"/>
<keyword evidence="1" id="KW-0812">Transmembrane</keyword>
<evidence type="ECO:0000256" key="1">
    <source>
        <dbReference type="ARBA" id="ARBA00022692"/>
    </source>
</evidence>
<dbReference type="AlphaFoldDB" id="A0ABD6EUZ6"/>
<dbReference type="EMBL" id="JBGFUD010013105">
    <property type="protein sequence ID" value="MFH4983628.1"/>
    <property type="molecule type" value="Genomic_DNA"/>
</dbReference>
<keyword evidence="3" id="KW-0677">Repeat</keyword>
<evidence type="ECO:0000259" key="10">
    <source>
        <dbReference type="Pfam" id="PF19699"/>
    </source>
</evidence>
<dbReference type="GO" id="GO:0012505">
    <property type="term" value="C:endomembrane system"/>
    <property type="evidence" value="ECO:0007669"/>
    <property type="project" value="UniProtKB-SubCell"/>
</dbReference>
<evidence type="ECO:0000313" key="11">
    <source>
        <dbReference type="EMBL" id="MFH4983628.1"/>
    </source>
</evidence>
<accession>A0ABD6EUZ6</accession>
<evidence type="ECO:0000256" key="4">
    <source>
        <dbReference type="ARBA" id="ARBA00022837"/>
    </source>
</evidence>
<reference evidence="11 12" key="1">
    <citation type="submission" date="2024-08" db="EMBL/GenBank/DDBJ databases">
        <title>Gnathostoma spinigerum genome.</title>
        <authorList>
            <person name="Gonzalez-Bertolin B."/>
            <person name="Monzon S."/>
            <person name="Zaballos A."/>
            <person name="Jimenez P."/>
            <person name="Dekumyoy P."/>
            <person name="Varona S."/>
            <person name="Cuesta I."/>
            <person name="Sumanam S."/>
            <person name="Adisakwattana P."/>
            <person name="Gasser R.B."/>
            <person name="Hernandez-Gonzalez A."/>
            <person name="Young N.D."/>
            <person name="Perteguer M.J."/>
        </authorList>
    </citation>
    <scope>NUCLEOTIDE SEQUENCE [LARGE SCALE GENOMIC DNA]</scope>
    <source>
        <strain evidence="11">AL3</strain>
        <tissue evidence="11">Liver</tissue>
    </source>
</reference>
<evidence type="ECO:0000256" key="9">
    <source>
        <dbReference type="ARBA" id="ARBA00046288"/>
    </source>
</evidence>
<evidence type="ECO:0000256" key="2">
    <source>
        <dbReference type="ARBA" id="ARBA00022729"/>
    </source>
</evidence>
<evidence type="ECO:0000256" key="7">
    <source>
        <dbReference type="ARBA" id="ARBA00023136"/>
    </source>
</evidence>
<keyword evidence="7" id="KW-0472">Membrane</keyword>
<organism evidence="11 12">
    <name type="scientific">Gnathostoma spinigerum</name>
    <dbReference type="NCBI Taxonomy" id="75299"/>
    <lineage>
        <taxon>Eukaryota</taxon>
        <taxon>Metazoa</taxon>
        <taxon>Ecdysozoa</taxon>
        <taxon>Nematoda</taxon>
        <taxon>Chromadorea</taxon>
        <taxon>Rhabditida</taxon>
        <taxon>Spirurina</taxon>
        <taxon>Gnathostomatomorpha</taxon>
        <taxon>Gnathostomatoidea</taxon>
        <taxon>Gnathostomatidae</taxon>
        <taxon>Gnathostoma</taxon>
    </lineage>
</organism>
<keyword evidence="12" id="KW-1185">Reference proteome</keyword>
<dbReference type="SUPFAM" id="SSF49899">
    <property type="entry name" value="Concanavalin A-like lectins/glucanases"/>
    <property type="match status" value="1"/>
</dbReference>
<name>A0ABD6EUZ6_9BILA</name>
<comment type="subcellular location">
    <subcellularLocation>
        <location evidence="9">Endomembrane system</location>
        <topology evidence="9">Single-pass type I membrane protein</topology>
    </subcellularLocation>
</comment>
<evidence type="ECO:0000256" key="8">
    <source>
        <dbReference type="ARBA" id="ARBA00023180"/>
    </source>
</evidence>
<dbReference type="GO" id="GO:0007155">
    <property type="term" value="P:cell adhesion"/>
    <property type="evidence" value="ECO:0007669"/>
    <property type="project" value="UniProtKB-KW"/>
</dbReference>
<dbReference type="InterPro" id="IPR013320">
    <property type="entry name" value="ConA-like_dom_sf"/>
</dbReference>
<keyword evidence="4" id="KW-0106">Calcium</keyword>
<comment type="caution">
    <text evidence="11">The sequence shown here is derived from an EMBL/GenBank/DDBJ whole genome shotgun (WGS) entry which is preliminary data.</text>
</comment>
<evidence type="ECO:0000256" key="6">
    <source>
        <dbReference type="ARBA" id="ARBA00022989"/>
    </source>
</evidence>
<protein>
    <recommendedName>
        <fullName evidence="10">Calsyntenin C-terminal domain-containing protein</fullName>
    </recommendedName>
</protein>
<sequence length="374" mass="41951">MPSFGNILKRFNSVCRCGIHADTVVLLNDTNVSGKYDGTIGEVNLFNGISNSITVPEGLVRNPIPTRFTFSFSMQHNRDTEEELNTKQNILCESDDYGMSRHHFAVYIRHCKLEMLMRRESNAEAAFRPAEWRWSLPQVCDGRWHTYSILFASVDQVDLYVDGTRFLSSTDNPEILDDWPLHRTKTTRTRLVIGACWHGRTQTTSQYFKGRIAAMLYLPGKIEEPQSLSCVQQCKEMLQFNAMDELVPGEAAIFDNDSSVLTLRANTPEDLSLLLQKVVYINSLETPTPGHRTFDINTSVHCAEQKTLELLPSKGYIFVQKEADPVLSLSGVSVVNSEQHLVKTGAPMLAGIKITVTQNIDDGASLNTSLSLEL</sequence>
<dbReference type="Pfam" id="PF19699">
    <property type="entry name" value="CLSTN_C"/>
    <property type="match status" value="1"/>
</dbReference>
<dbReference type="PANTHER" id="PTHR14139:SF2">
    <property type="entry name" value="CALSYNTENIN-1"/>
    <property type="match status" value="1"/>
</dbReference>